<keyword evidence="1" id="KW-0472">Membrane</keyword>
<feature type="transmembrane region" description="Helical" evidence="1">
    <location>
        <begin position="117"/>
        <end position="140"/>
    </location>
</feature>
<gene>
    <name evidence="2" type="ORF">STA1M1_29920</name>
</gene>
<dbReference type="EMBL" id="BROH01000010">
    <property type="protein sequence ID" value="GKY89123.1"/>
    <property type="molecule type" value="Genomic_DNA"/>
</dbReference>
<reference evidence="2" key="1">
    <citation type="journal article" date="2023" name="Int. J. Syst. Evol. Microbiol.">
        <title>Sinisalibacter aestuarii sp. nov., isolated from estuarine sediment of the Arakawa River.</title>
        <authorList>
            <person name="Arafat S.T."/>
            <person name="Hirano S."/>
            <person name="Sato A."/>
            <person name="Takeuchi K."/>
            <person name="Yasuda T."/>
            <person name="Terahara T."/>
            <person name="Hamada M."/>
            <person name="Kobayashi T."/>
        </authorList>
    </citation>
    <scope>NUCLEOTIDE SEQUENCE</scope>
    <source>
        <strain evidence="2">B-399</strain>
    </source>
</reference>
<protein>
    <submittedName>
        <fullName evidence="2">Protein NnrS</fullName>
    </submittedName>
</protein>
<proteinExistence type="predicted"/>
<dbReference type="Pfam" id="PF05940">
    <property type="entry name" value="NnrS"/>
    <property type="match status" value="1"/>
</dbReference>
<evidence type="ECO:0000256" key="1">
    <source>
        <dbReference type="SAM" id="Phobius"/>
    </source>
</evidence>
<name>A0ABQ5LVV4_9RHOB</name>
<feature type="transmembrane region" description="Helical" evidence="1">
    <location>
        <begin position="336"/>
        <end position="359"/>
    </location>
</feature>
<accession>A0ABQ5LVV4</accession>
<keyword evidence="3" id="KW-1185">Reference proteome</keyword>
<feature type="transmembrane region" description="Helical" evidence="1">
    <location>
        <begin position="147"/>
        <end position="170"/>
    </location>
</feature>
<evidence type="ECO:0000313" key="3">
    <source>
        <dbReference type="Proteomes" id="UP001144205"/>
    </source>
</evidence>
<keyword evidence="1" id="KW-1133">Transmembrane helix</keyword>
<dbReference type="Proteomes" id="UP001144205">
    <property type="component" value="Unassembled WGS sequence"/>
</dbReference>
<feature type="transmembrane region" description="Helical" evidence="1">
    <location>
        <begin position="93"/>
        <end position="111"/>
    </location>
</feature>
<evidence type="ECO:0000313" key="2">
    <source>
        <dbReference type="EMBL" id="GKY89123.1"/>
    </source>
</evidence>
<feature type="transmembrane region" description="Helical" evidence="1">
    <location>
        <begin position="18"/>
        <end position="39"/>
    </location>
</feature>
<keyword evidence="1" id="KW-0812">Transmembrane</keyword>
<feature type="transmembrane region" description="Helical" evidence="1">
    <location>
        <begin position="59"/>
        <end position="81"/>
    </location>
</feature>
<feature type="transmembrane region" description="Helical" evidence="1">
    <location>
        <begin position="275"/>
        <end position="294"/>
    </location>
</feature>
<feature type="transmembrane region" description="Helical" evidence="1">
    <location>
        <begin position="365"/>
        <end position="387"/>
    </location>
</feature>
<dbReference type="InterPro" id="IPR010266">
    <property type="entry name" value="NnrS"/>
</dbReference>
<sequence length="412" mass="43202">MANAGEAVRRLFSEGFRIFFLFAGLFAIAALAWWELYLGVHYTGGFVTAIPFAMPPHEWHAHELVFGYGSAALGGFLLTAVPSWTGGGAARHWFIAVAAAAWFAGRLALWVSGALPWWGVALADLAFLPILWTKVALLLVKRPKPQNAVFLIFLSLFWLANLATHLGWAGLWDAGEIDGPRAGLMALAGMVLVIGGRVTPAFTRNAMHRAGTPEAALPRDAAIFTPVMIAAAMLLPLSALLLPGTALAALVAIVTGAGQLLRQRRWGLRFAARQPILATLHLSAALVGLGLIAIGASRFTALSEVGALHLLGIGGIGGMTLAMMSRATLGHTGRPLVAPGPVALAYALIPVAALLRMAASELSGAFYFPATLTAGALWIFAFGLYVAGMVPAFLGPRADRAPLTPPARTAAD</sequence>
<dbReference type="RefSeq" id="WP_281843163.1">
    <property type="nucleotide sequence ID" value="NZ_BROH01000010.1"/>
</dbReference>
<feature type="transmembrane region" description="Helical" evidence="1">
    <location>
        <begin position="306"/>
        <end position="324"/>
    </location>
</feature>
<organism evidence="2 3">
    <name type="scientific">Sinisalibacter aestuarii</name>
    <dbReference type="NCBI Taxonomy" id="2949426"/>
    <lineage>
        <taxon>Bacteria</taxon>
        <taxon>Pseudomonadati</taxon>
        <taxon>Pseudomonadota</taxon>
        <taxon>Alphaproteobacteria</taxon>
        <taxon>Rhodobacterales</taxon>
        <taxon>Roseobacteraceae</taxon>
        <taxon>Sinisalibacter</taxon>
    </lineage>
</organism>
<comment type="caution">
    <text evidence="2">The sequence shown here is derived from an EMBL/GenBank/DDBJ whole genome shotgun (WGS) entry which is preliminary data.</text>
</comment>